<dbReference type="GO" id="GO:0008664">
    <property type="term" value="F:RNA 2',3'-cyclic 3'-phosphodiesterase activity"/>
    <property type="evidence" value="ECO:0007669"/>
    <property type="project" value="UniProtKB-EC"/>
</dbReference>
<dbReference type="NCBIfam" id="TIGR02258">
    <property type="entry name" value="2_5_ligase"/>
    <property type="match status" value="1"/>
</dbReference>
<evidence type="ECO:0000313" key="3">
    <source>
        <dbReference type="EMBL" id="HFK97698.1"/>
    </source>
</evidence>
<proteinExistence type="inferred from homology"/>
<comment type="function">
    <text evidence="2">Hydrolyzes RNA 2',3'-cyclic phosphodiester to an RNA 2'-phosphomonoester.</text>
</comment>
<evidence type="ECO:0000256" key="2">
    <source>
        <dbReference type="HAMAP-Rule" id="MF_01940"/>
    </source>
</evidence>
<organism evidence="3">
    <name type="scientific">Desulfacinum infernum</name>
    <dbReference type="NCBI Taxonomy" id="35837"/>
    <lineage>
        <taxon>Bacteria</taxon>
        <taxon>Pseudomonadati</taxon>
        <taxon>Thermodesulfobacteriota</taxon>
        <taxon>Syntrophobacteria</taxon>
        <taxon>Syntrophobacterales</taxon>
        <taxon>Syntrophobacteraceae</taxon>
        <taxon>Desulfacinum</taxon>
    </lineage>
</organism>
<accession>A0A832A358</accession>
<dbReference type="EMBL" id="DSTK01000032">
    <property type="protein sequence ID" value="HFK97698.1"/>
    <property type="molecule type" value="Genomic_DNA"/>
</dbReference>
<dbReference type="Gene3D" id="3.90.1140.10">
    <property type="entry name" value="Cyclic phosphodiesterase"/>
    <property type="match status" value="1"/>
</dbReference>
<protein>
    <recommendedName>
        <fullName evidence="2">RNA 2',3'-cyclic phosphodiesterase</fullName>
        <shortName evidence="2">RNA 2',3'-CPDase</shortName>
        <ecNumber evidence="2">3.1.4.58</ecNumber>
    </recommendedName>
</protein>
<keyword evidence="1 2" id="KW-0378">Hydrolase</keyword>
<comment type="caution">
    <text evidence="3">The sequence shown here is derived from an EMBL/GenBank/DDBJ whole genome shotgun (WGS) entry which is preliminary data.</text>
</comment>
<dbReference type="InterPro" id="IPR009097">
    <property type="entry name" value="Cyclic_Pdiesterase"/>
</dbReference>
<dbReference type="PANTHER" id="PTHR35561:SF1">
    <property type="entry name" value="RNA 2',3'-CYCLIC PHOSPHODIESTERASE"/>
    <property type="match status" value="1"/>
</dbReference>
<comment type="similarity">
    <text evidence="2">Belongs to the 2H phosphoesterase superfamily. ThpR family.</text>
</comment>
<dbReference type="EC" id="3.1.4.58" evidence="2"/>
<name>A0A832A358_9BACT</name>
<comment type="catalytic activity">
    <reaction evidence="2">
        <text>a 3'-end 2',3'-cyclophospho-ribonucleotide-RNA + H2O = a 3'-end 2'-phospho-ribonucleotide-RNA + H(+)</text>
        <dbReference type="Rhea" id="RHEA:11828"/>
        <dbReference type="Rhea" id="RHEA-COMP:10464"/>
        <dbReference type="Rhea" id="RHEA-COMP:17353"/>
        <dbReference type="ChEBI" id="CHEBI:15377"/>
        <dbReference type="ChEBI" id="CHEBI:15378"/>
        <dbReference type="ChEBI" id="CHEBI:83064"/>
        <dbReference type="ChEBI" id="CHEBI:173113"/>
        <dbReference type="EC" id="3.1.4.58"/>
    </reaction>
</comment>
<dbReference type="InterPro" id="IPR004175">
    <property type="entry name" value="RNA_CPDase"/>
</dbReference>
<reference evidence="3" key="1">
    <citation type="journal article" date="2020" name="mSystems">
        <title>Genome- and Community-Level Interaction Insights into Carbon Utilization and Element Cycling Functions of Hydrothermarchaeota in Hydrothermal Sediment.</title>
        <authorList>
            <person name="Zhou Z."/>
            <person name="Liu Y."/>
            <person name="Xu W."/>
            <person name="Pan J."/>
            <person name="Luo Z.H."/>
            <person name="Li M."/>
        </authorList>
    </citation>
    <scope>NUCLEOTIDE SEQUENCE [LARGE SCALE GENOMIC DNA]</scope>
    <source>
        <strain evidence="3">SpSt-456</strain>
    </source>
</reference>
<evidence type="ECO:0000256" key="1">
    <source>
        <dbReference type="ARBA" id="ARBA00022801"/>
    </source>
</evidence>
<feature type="short sequence motif" description="HXTX 1" evidence="2">
    <location>
        <begin position="41"/>
        <end position="44"/>
    </location>
</feature>
<gene>
    <name evidence="3" type="primary">thpR</name>
    <name evidence="3" type="ORF">ENS06_10325</name>
</gene>
<dbReference type="GO" id="GO:0004113">
    <property type="term" value="F:2',3'-cyclic-nucleotide 3'-phosphodiesterase activity"/>
    <property type="evidence" value="ECO:0007669"/>
    <property type="project" value="InterPro"/>
</dbReference>
<dbReference type="AlphaFoldDB" id="A0A832A358"/>
<dbReference type="HAMAP" id="MF_01940">
    <property type="entry name" value="RNA_CPDase"/>
    <property type="match status" value="1"/>
</dbReference>
<dbReference type="PANTHER" id="PTHR35561">
    <property type="entry name" value="RNA 2',3'-CYCLIC PHOSPHODIESTERASE"/>
    <property type="match status" value="1"/>
</dbReference>
<feature type="active site" description="Proton acceptor" evidence="2">
    <location>
        <position position="128"/>
    </location>
</feature>
<feature type="short sequence motif" description="HXTX 2" evidence="2">
    <location>
        <begin position="128"/>
        <end position="131"/>
    </location>
</feature>
<sequence length="195" mass="21858">MIRTFVALDLPTDVQRDLAAFCAPLQKLDAAVSWIRPDRIHLTLKFLGNVEESAVEAIGDALASAVETVRPFRLRPAGCGAFPSLREMRVLWVGVQGDLEPLMALHRRVEEALERLGFAKENRPFRAHLTLGRVKGRRQLKALQEALTARHTYQGVIFDVSEVVLYKSDLKPDGAQYTPLKRLPFRGGPERSGEF</sequence>
<feature type="active site" description="Proton donor" evidence="2">
    <location>
        <position position="41"/>
    </location>
</feature>
<dbReference type="Pfam" id="PF13563">
    <property type="entry name" value="2_5_RNA_ligase2"/>
    <property type="match status" value="1"/>
</dbReference>
<dbReference type="SUPFAM" id="SSF55144">
    <property type="entry name" value="LigT-like"/>
    <property type="match status" value="1"/>
</dbReference>